<dbReference type="EMBL" id="SWOY01000008">
    <property type="protein sequence ID" value="NFG18231.1"/>
    <property type="molecule type" value="Genomic_DNA"/>
</dbReference>
<feature type="compositionally biased region" description="Low complexity" evidence="1">
    <location>
        <begin position="50"/>
        <end position="74"/>
    </location>
</feature>
<dbReference type="PROSITE" id="PS51257">
    <property type="entry name" value="PROKAR_LIPOPROTEIN"/>
    <property type="match status" value="1"/>
</dbReference>
<gene>
    <name evidence="3" type="ORF">FC794_15885</name>
    <name evidence="4" type="ORF">JQS73_02080</name>
</gene>
<dbReference type="RefSeq" id="WP_003356191.1">
    <property type="nucleotide sequence ID" value="NZ_CP013246.1"/>
</dbReference>
<reference evidence="4 6" key="1">
    <citation type="journal article" date="2014" name="J. Infect. Dis.">
        <title>Molecular characterization of a novel botulinum neurotoxin type H gene.</title>
        <authorList>
            <person name="Dover N."/>
            <person name="Barash J.R."/>
            <person name="Hill K.K."/>
            <person name="Xie G."/>
            <person name="Arnon S.S."/>
        </authorList>
    </citation>
    <scope>NUCLEOTIDE SEQUENCE [LARGE SCALE GENOMIC DNA]</scope>
    <source>
        <strain evidence="4 6">IBCA10-7060</strain>
    </source>
</reference>
<dbReference type="Proteomes" id="UP000663464">
    <property type="component" value="Chromosome"/>
</dbReference>
<name>A0A2I4NFU6_CLOBO</name>
<dbReference type="Proteomes" id="UP000478995">
    <property type="component" value="Unassembled WGS sequence"/>
</dbReference>
<dbReference type="GO" id="GO:0030435">
    <property type="term" value="P:sporulation resulting in formation of a cellular spore"/>
    <property type="evidence" value="ECO:0007669"/>
    <property type="project" value="InterPro"/>
</dbReference>
<evidence type="ECO:0000256" key="1">
    <source>
        <dbReference type="SAM" id="MobiDB-lite"/>
    </source>
</evidence>
<dbReference type="Pfam" id="PF09580">
    <property type="entry name" value="Spore_YhcN_YlaJ"/>
    <property type="match status" value="1"/>
</dbReference>
<keyword evidence="3" id="KW-0449">Lipoprotein</keyword>
<reference evidence="4" key="3">
    <citation type="submission" date="2021-02" db="EMBL/GenBank/DDBJ databases">
        <authorList>
            <person name="Dover N."/>
            <person name="Barash J.R."/>
            <person name="Bell J.M."/>
            <person name="Sylvester M.D."/>
            <person name="Arnon S."/>
        </authorList>
    </citation>
    <scope>NUCLEOTIDE SEQUENCE</scope>
    <source>
        <strain evidence="4">IBCA10-7060</strain>
    </source>
</reference>
<evidence type="ECO:0000256" key="2">
    <source>
        <dbReference type="SAM" id="SignalP"/>
    </source>
</evidence>
<proteinExistence type="predicted"/>
<dbReference type="AlphaFoldDB" id="A0A2I4NFU6"/>
<reference evidence="3 5" key="2">
    <citation type="submission" date="2019-04" db="EMBL/GenBank/DDBJ databases">
        <title>Genome sequencing of Clostridium botulinum Groups I-IV and Clostridium butyricum.</title>
        <authorList>
            <person name="Brunt J."/>
            <person name="Van Vliet A.H.M."/>
            <person name="Stringer S.C."/>
            <person name="Carter A.T."/>
            <person name="Peck M.W."/>
        </authorList>
    </citation>
    <scope>NUCLEOTIDE SEQUENCE [LARGE SCALE GENOMIC DNA]</scope>
    <source>
        <strain evidence="3 5">IFR 18/037</strain>
    </source>
</reference>
<organism evidence="3 5">
    <name type="scientific">Clostridium botulinum</name>
    <dbReference type="NCBI Taxonomy" id="1491"/>
    <lineage>
        <taxon>Bacteria</taxon>
        <taxon>Bacillati</taxon>
        <taxon>Bacillota</taxon>
        <taxon>Clostridia</taxon>
        <taxon>Eubacteriales</taxon>
        <taxon>Clostridiaceae</taxon>
        <taxon>Clostridium</taxon>
    </lineage>
</organism>
<feature type="signal peptide" evidence="2">
    <location>
        <begin position="1"/>
        <end position="30"/>
    </location>
</feature>
<feature type="chain" id="PRO_5014290474" evidence="2">
    <location>
        <begin position="31"/>
        <end position="193"/>
    </location>
</feature>
<dbReference type="EMBL" id="CP069280">
    <property type="protein sequence ID" value="QRI53938.1"/>
    <property type="molecule type" value="Genomic_DNA"/>
</dbReference>
<dbReference type="NCBIfam" id="TIGR02898">
    <property type="entry name" value="spore_YhcN_YlaJ"/>
    <property type="match status" value="1"/>
</dbReference>
<sequence>MIKNNKKLLFTTGLLSLSLLLGTGCTNRSAKNPPANNATKNVTEKANENTANKNAANGNATNENAGNGTSTGENINGNTTAIDGDLSRRSQKIADELVKIKGIERARVVISERRALVGVTIPNSAEGKITSDLKKKVDDTVKKTDKEIDTVAVSADADVYDRIAKIADGITEGRGIQEFGTEFKELFNRIIPQ</sequence>
<dbReference type="InterPro" id="IPR019076">
    <property type="entry name" value="Spore_lipoprot_YhcN/YlaJ-like"/>
</dbReference>
<feature type="region of interest" description="Disordered" evidence="1">
    <location>
        <begin position="50"/>
        <end position="83"/>
    </location>
</feature>
<dbReference type="InterPro" id="IPR014247">
    <property type="entry name" value="Spore_lipoprot_YhcN/YlaJ"/>
</dbReference>
<evidence type="ECO:0000313" key="4">
    <source>
        <dbReference type="EMBL" id="QRI53938.1"/>
    </source>
</evidence>
<evidence type="ECO:0000313" key="5">
    <source>
        <dbReference type="Proteomes" id="UP000478995"/>
    </source>
</evidence>
<accession>A0A2I4NFU6</accession>
<evidence type="ECO:0000313" key="3">
    <source>
        <dbReference type="EMBL" id="NFG18231.1"/>
    </source>
</evidence>
<evidence type="ECO:0000313" key="6">
    <source>
        <dbReference type="Proteomes" id="UP000663464"/>
    </source>
</evidence>
<keyword evidence="2" id="KW-0732">Signal</keyword>
<protein>
    <submittedName>
        <fullName evidence="3">YhcN/YlaJ family sporulation lipoprotein</fullName>
    </submittedName>
</protein>